<keyword evidence="8" id="KW-1185">Reference proteome</keyword>
<dbReference type="PANTHER" id="PTHR43570">
    <property type="entry name" value="ALDEHYDE DEHYDROGENASE"/>
    <property type="match status" value="1"/>
</dbReference>
<accession>A0AAN0RKF3</accession>
<dbReference type="Gene3D" id="3.40.605.10">
    <property type="entry name" value="Aldehyde Dehydrogenase, Chain A, domain 1"/>
    <property type="match status" value="1"/>
</dbReference>
<evidence type="ECO:0000256" key="2">
    <source>
        <dbReference type="ARBA" id="ARBA00023002"/>
    </source>
</evidence>
<feature type="active site" evidence="5">
    <location>
        <position position="248"/>
    </location>
</feature>
<dbReference type="InterPro" id="IPR015590">
    <property type="entry name" value="Aldehyde_DH_dom"/>
</dbReference>
<dbReference type="KEGG" id="ptp:RCA23_c22590"/>
<name>A0AAN0RKF3_9RHOB</name>
<keyword evidence="3" id="KW-0520">NAD</keyword>
<dbReference type="CDD" id="cd07133">
    <property type="entry name" value="ALDH_CALDH_CalB"/>
    <property type="match status" value="1"/>
</dbReference>
<dbReference type="Gene3D" id="3.40.309.10">
    <property type="entry name" value="Aldehyde Dehydrogenase, Chain A, domain 2"/>
    <property type="match status" value="1"/>
</dbReference>
<gene>
    <name evidence="7" type="primary">calB</name>
    <name evidence="7" type="ORF">RCA23_c22590</name>
</gene>
<dbReference type="PIRSF" id="PIRSF036492">
    <property type="entry name" value="ALDH"/>
    <property type="match status" value="1"/>
</dbReference>
<feature type="active site" evidence="5">
    <location>
        <position position="214"/>
    </location>
</feature>
<dbReference type="GO" id="GO:0006081">
    <property type="term" value="P:aldehyde metabolic process"/>
    <property type="evidence" value="ECO:0007669"/>
    <property type="project" value="InterPro"/>
</dbReference>
<evidence type="ECO:0000259" key="6">
    <source>
        <dbReference type="Pfam" id="PF00171"/>
    </source>
</evidence>
<dbReference type="GO" id="GO:0004029">
    <property type="term" value="F:aldehyde dehydrogenase (NAD+) activity"/>
    <property type="evidence" value="ECO:0007669"/>
    <property type="project" value="TreeGrafter"/>
</dbReference>
<feature type="domain" description="Aldehyde dehydrogenase" evidence="6">
    <location>
        <begin position="25"/>
        <end position="436"/>
    </location>
</feature>
<evidence type="ECO:0000256" key="1">
    <source>
        <dbReference type="ARBA" id="ARBA00009986"/>
    </source>
</evidence>
<dbReference type="InterPro" id="IPR016161">
    <property type="entry name" value="Ald_DH/histidinol_DH"/>
</dbReference>
<dbReference type="InterPro" id="IPR016163">
    <property type="entry name" value="Ald_DH_C"/>
</dbReference>
<dbReference type="InterPro" id="IPR012394">
    <property type="entry name" value="Aldehyde_DH_NAD(P)"/>
</dbReference>
<sequence length="470" mass="53142">MKQKKLEQVLQIQREAYFSDPIETYETRIQALIQLKRMILDNQDAICNAIELDFGCRPKEETQVAEILMVLAEIKATLKELKYWMKPQRRTNNWLLFPGLKNRVIPQPLGVVGIIVPWNFPLNLSLLPLVSVFAAGNRAMIKMSENSMHLAQLLSKITPLYFPNDKLSMIIETGDVGPRFSALPFDHLIFTGSTDTGRKVMENAAKNLTPVTLELGGKCPAIITENFPLKKAVERILYVKQFNAGQICTSVDYVFVPQSHLERFVDMAKTIAPHLVPDITSVGYTSIINDQAYSRIVDTVAEAEAAGCRIVALSDQFPDAAIRKYPLTLIIDPPVRGLAIEEREIFGPLLLVRTYSDKQQVIKYIQPKPWPLAIYPFTKDISLADFYIDQLMSGGVTVNDALIHVAQHDLPFGGVGASGMGHYHGHEGFLTFSKLRPVSYQSRFSLVRLFYPPYSSSFRRLFRLLMRFFN</sequence>
<dbReference type="EMBL" id="CP003984">
    <property type="protein sequence ID" value="AII87782.1"/>
    <property type="molecule type" value="Genomic_DNA"/>
</dbReference>
<keyword evidence="2 4" id="KW-0560">Oxidoreductase</keyword>
<evidence type="ECO:0000256" key="4">
    <source>
        <dbReference type="PIRNR" id="PIRNR036492"/>
    </source>
</evidence>
<dbReference type="PANTHER" id="PTHR43570:SF20">
    <property type="entry name" value="ALDEHYDE DEHYDROGENASE ALDX-RELATED"/>
    <property type="match status" value="1"/>
</dbReference>
<dbReference type="RefSeq" id="WP_044050448.1">
    <property type="nucleotide sequence ID" value="NZ_CP003984.1"/>
</dbReference>
<comment type="similarity">
    <text evidence="1 4">Belongs to the aldehyde dehydrogenase family.</text>
</comment>
<dbReference type="AlphaFoldDB" id="A0AAN0RKF3"/>
<dbReference type="Pfam" id="PF00171">
    <property type="entry name" value="Aldedh"/>
    <property type="match status" value="1"/>
</dbReference>
<proteinExistence type="inferred from homology"/>
<reference evidence="7 8" key="1">
    <citation type="journal article" date="2014" name="ISME J.">
        <title>Adaptation of an abundant Roseobacter RCA organism to pelagic systems revealed by genomic and transcriptomic analyses.</title>
        <authorList>
            <person name="Voget S."/>
            <person name="Wemheuer B."/>
            <person name="Brinkhoff T."/>
            <person name="Vollmers J."/>
            <person name="Dietrich S."/>
            <person name="Giebel H.A."/>
            <person name="Beardsley C."/>
            <person name="Sardemann C."/>
            <person name="Bakenhus I."/>
            <person name="Billerbeck S."/>
            <person name="Daniel R."/>
            <person name="Simon M."/>
        </authorList>
    </citation>
    <scope>NUCLEOTIDE SEQUENCE [LARGE SCALE GENOMIC DNA]</scope>
    <source>
        <strain evidence="7 8">RCA23</strain>
    </source>
</reference>
<evidence type="ECO:0000313" key="7">
    <source>
        <dbReference type="EMBL" id="AII87782.1"/>
    </source>
</evidence>
<dbReference type="InterPro" id="IPR016162">
    <property type="entry name" value="Ald_DH_N"/>
</dbReference>
<dbReference type="GO" id="GO:0005737">
    <property type="term" value="C:cytoplasm"/>
    <property type="evidence" value="ECO:0007669"/>
    <property type="project" value="TreeGrafter"/>
</dbReference>
<evidence type="ECO:0000256" key="5">
    <source>
        <dbReference type="PIRSR" id="PIRSR036492-1"/>
    </source>
</evidence>
<protein>
    <recommendedName>
        <fullName evidence="4">Aldehyde dehydrogenase</fullName>
    </recommendedName>
</protein>
<dbReference type="Proteomes" id="UP000028680">
    <property type="component" value="Chromosome"/>
</dbReference>
<evidence type="ECO:0000256" key="3">
    <source>
        <dbReference type="ARBA" id="ARBA00023027"/>
    </source>
</evidence>
<dbReference type="SUPFAM" id="SSF53720">
    <property type="entry name" value="ALDH-like"/>
    <property type="match status" value="1"/>
</dbReference>
<evidence type="ECO:0000313" key="8">
    <source>
        <dbReference type="Proteomes" id="UP000028680"/>
    </source>
</evidence>
<organism evidence="7 8">
    <name type="scientific">Planktomarina temperata RCA23</name>
    <dbReference type="NCBI Taxonomy" id="666509"/>
    <lineage>
        <taxon>Bacteria</taxon>
        <taxon>Pseudomonadati</taxon>
        <taxon>Pseudomonadota</taxon>
        <taxon>Alphaproteobacteria</taxon>
        <taxon>Rhodobacterales</taxon>
        <taxon>Paracoccaceae</taxon>
        <taxon>Planktomarina</taxon>
    </lineage>
</organism>